<keyword evidence="1" id="KW-0812">Transmembrane</keyword>
<keyword evidence="1" id="KW-0472">Membrane</keyword>
<protein>
    <recommendedName>
        <fullName evidence="4">GAP family protein</fullName>
    </recommendedName>
</protein>
<evidence type="ECO:0008006" key="4">
    <source>
        <dbReference type="Google" id="ProtNLM"/>
    </source>
</evidence>
<feature type="transmembrane region" description="Helical" evidence="1">
    <location>
        <begin position="201"/>
        <end position="221"/>
    </location>
</feature>
<evidence type="ECO:0000256" key="1">
    <source>
        <dbReference type="SAM" id="Phobius"/>
    </source>
</evidence>
<dbReference type="OrthoDB" id="4462109at2"/>
<sequence>MLSLLISLLPVAFAGTMSAVPASVTIIILLSPTAHRGAWWFLTGSVAGTLLLVGAAAAGLRFLPGPEGPEGPERNATLAVGGLVVAASVIAYGIYVLSTPRTTDSAALTRVRTRVGSARPWEYVALGLALALRPKAILLSLTAGTLIGLQGLEPVASIVVVLAYVLIAQAEILVPIVLRIRRPERADAVLKNLDAWLQRHSGTITGVTLLVAGLFIAWVSVGRF</sequence>
<comment type="caution">
    <text evidence="2">The sequence shown here is derived from an EMBL/GenBank/DDBJ whole genome shotgun (WGS) entry which is preliminary data.</text>
</comment>
<dbReference type="RefSeq" id="WP_104120615.1">
    <property type="nucleotide sequence ID" value="NZ_PRKW01000002.1"/>
</dbReference>
<dbReference type="InterPro" id="IPR021315">
    <property type="entry name" value="Gap/Sap"/>
</dbReference>
<evidence type="ECO:0000313" key="3">
    <source>
        <dbReference type="Proteomes" id="UP000239297"/>
    </source>
</evidence>
<accession>A0A2S5IZV5</accession>
<dbReference type="AlphaFoldDB" id="A0A2S5IZV5"/>
<keyword evidence="1" id="KW-1133">Transmembrane helix</keyword>
<dbReference type="EMBL" id="PRKW01000002">
    <property type="protein sequence ID" value="PPB50122.1"/>
    <property type="molecule type" value="Genomic_DNA"/>
</dbReference>
<proteinExistence type="predicted"/>
<gene>
    <name evidence="2" type="ORF">C4K88_05500</name>
</gene>
<keyword evidence="3" id="KW-1185">Reference proteome</keyword>
<feature type="transmembrane region" description="Helical" evidence="1">
    <location>
        <begin position="75"/>
        <end position="95"/>
    </location>
</feature>
<feature type="transmembrane region" description="Helical" evidence="1">
    <location>
        <begin position="38"/>
        <end position="63"/>
    </location>
</feature>
<evidence type="ECO:0000313" key="2">
    <source>
        <dbReference type="EMBL" id="PPB50122.1"/>
    </source>
</evidence>
<name>A0A2S5IZV5_9MICC</name>
<dbReference type="Proteomes" id="UP000239297">
    <property type="component" value="Unassembled WGS sequence"/>
</dbReference>
<feature type="transmembrane region" description="Helical" evidence="1">
    <location>
        <begin position="155"/>
        <end position="180"/>
    </location>
</feature>
<dbReference type="Pfam" id="PF11139">
    <property type="entry name" value="SfLAP"/>
    <property type="match status" value="1"/>
</dbReference>
<organism evidence="2 3">
    <name type="scientific">Arthrobacter pityocampae</name>
    <dbReference type="NCBI Taxonomy" id="547334"/>
    <lineage>
        <taxon>Bacteria</taxon>
        <taxon>Bacillati</taxon>
        <taxon>Actinomycetota</taxon>
        <taxon>Actinomycetes</taxon>
        <taxon>Micrococcales</taxon>
        <taxon>Micrococcaceae</taxon>
        <taxon>Arthrobacter</taxon>
    </lineage>
</organism>
<reference evidence="2 3" key="1">
    <citation type="journal article" date="2014" name="Int. J. Syst. Evol. Microbiol.">
        <title>Arthrobacter pityocampae sp. nov., isolated from Thaumetopoea pityocampa (Lep., Thaumetopoeidae).</title>
        <authorList>
            <person name="Ince I.A."/>
            <person name="Demirbag Z."/>
            <person name="Kati H."/>
        </authorList>
    </citation>
    <scope>NUCLEOTIDE SEQUENCE [LARGE SCALE GENOMIC DNA]</scope>
    <source>
        <strain evidence="2 3">Tp2</strain>
    </source>
</reference>